<accession>A0AAW2F7F5</accession>
<evidence type="ECO:0000256" key="1">
    <source>
        <dbReference type="SAM" id="MobiDB-lite"/>
    </source>
</evidence>
<protein>
    <submittedName>
        <fullName evidence="2">Uncharacterized protein</fullName>
    </submittedName>
</protein>
<feature type="compositionally biased region" description="Basic and acidic residues" evidence="1">
    <location>
        <begin position="24"/>
        <end position="46"/>
    </location>
</feature>
<sequence length="126" mass="14404">MDARPPPVWSTFGEEKKKKKARAARGEHNVRNGERERKRDRARREEEGAEEEQGGGGAATRGIAERSRRTCKRSNEPRVLGTTYSLPALRGSYSAVIAELTPELYANKFNTHRKLQPRSRRRGEMR</sequence>
<comment type="caution">
    <text evidence="2">The sequence shown here is derived from an EMBL/GenBank/DDBJ whole genome shotgun (WGS) entry which is preliminary data.</text>
</comment>
<gene>
    <name evidence="2" type="ORF">PUN28_012950</name>
</gene>
<reference evidence="2 3" key="1">
    <citation type="submission" date="2023-03" db="EMBL/GenBank/DDBJ databases">
        <title>High recombination rates correlate with genetic variation in Cardiocondyla obscurior ants.</title>
        <authorList>
            <person name="Errbii M."/>
        </authorList>
    </citation>
    <scope>NUCLEOTIDE SEQUENCE [LARGE SCALE GENOMIC DNA]</scope>
    <source>
        <strain evidence="2">Alpha-2009</strain>
        <tissue evidence="2">Whole body</tissue>
    </source>
</reference>
<proteinExistence type="predicted"/>
<keyword evidence="3" id="KW-1185">Reference proteome</keyword>
<dbReference type="EMBL" id="JADYXP020000013">
    <property type="protein sequence ID" value="KAL0111407.1"/>
    <property type="molecule type" value="Genomic_DNA"/>
</dbReference>
<organism evidence="2 3">
    <name type="scientific">Cardiocondyla obscurior</name>
    <dbReference type="NCBI Taxonomy" id="286306"/>
    <lineage>
        <taxon>Eukaryota</taxon>
        <taxon>Metazoa</taxon>
        <taxon>Ecdysozoa</taxon>
        <taxon>Arthropoda</taxon>
        <taxon>Hexapoda</taxon>
        <taxon>Insecta</taxon>
        <taxon>Pterygota</taxon>
        <taxon>Neoptera</taxon>
        <taxon>Endopterygota</taxon>
        <taxon>Hymenoptera</taxon>
        <taxon>Apocrita</taxon>
        <taxon>Aculeata</taxon>
        <taxon>Formicoidea</taxon>
        <taxon>Formicidae</taxon>
        <taxon>Myrmicinae</taxon>
        <taxon>Cardiocondyla</taxon>
    </lineage>
</organism>
<dbReference type="AlphaFoldDB" id="A0AAW2F7F5"/>
<name>A0AAW2F7F5_9HYME</name>
<feature type="compositionally biased region" description="Basic and acidic residues" evidence="1">
    <location>
        <begin position="63"/>
        <end position="76"/>
    </location>
</feature>
<feature type="region of interest" description="Disordered" evidence="1">
    <location>
        <begin position="1"/>
        <end position="76"/>
    </location>
</feature>
<dbReference type="Proteomes" id="UP001430953">
    <property type="component" value="Unassembled WGS sequence"/>
</dbReference>
<evidence type="ECO:0000313" key="3">
    <source>
        <dbReference type="Proteomes" id="UP001430953"/>
    </source>
</evidence>
<evidence type="ECO:0000313" key="2">
    <source>
        <dbReference type="EMBL" id="KAL0111407.1"/>
    </source>
</evidence>